<accession>A0A5J4RGB3</accession>
<proteinExistence type="predicted"/>
<dbReference type="EMBL" id="SNRY01001305">
    <property type="protein sequence ID" value="KAA6331941.1"/>
    <property type="molecule type" value="Genomic_DNA"/>
</dbReference>
<reference evidence="1" key="1">
    <citation type="submission" date="2019-03" db="EMBL/GenBank/DDBJ databases">
        <title>Single cell metagenomics reveals metabolic interactions within the superorganism composed of flagellate Streblomastix strix and complex community of Bacteroidetes bacteria on its surface.</title>
        <authorList>
            <person name="Treitli S.C."/>
            <person name="Kolisko M."/>
            <person name="Husnik F."/>
            <person name="Keeling P."/>
            <person name="Hampl V."/>
        </authorList>
    </citation>
    <scope>NUCLEOTIDE SEQUENCE</scope>
    <source>
        <strain evidence="1">STM</strain>
    </source>
</reference>
<name>A0A5J4RGB3_9ZZZZ</name>
<organism evidence="1">
    <name type="scientific">termite gut metagenome</name>
    <dbReference type="NCBI Taxonomy" id="433724"/>
    <lineage>
        <taxon>unclassified sequences</taxon>
        <taxon>metagenomes</taxon>
        <taxon>organismal metagenomes</taxon>
    </lineage>
</organism>
<gene>
    <name evidence="1" type="ORF">EZS27_019516</name>
</gene>
<evidence type="ECO:0000313" key="1">
    <source>
        <dbReference type="EMBL" id="KAA6331941.1"/>
    </source>
</evidence>
<protein>
    <submittedName>
        <fullName evidence="1">Uncharacterized protein</fullName>
    </submittedName>
</protein>
<comment type="caution">
    <text evidence="1">The sequence shown here is derived from an EMBL/GenBank/DDBJ whole genome shotgun (WGS) entry which is preliminary data.</text>
</comment>
<dbReference type="AlphaFoldDB" id="A0A5J4RGB3"/>
<sequence>MEKLSPSNKEISDFSGGAKFRNEDTFFEKKLFVWKTELHPKSWTITINLTVKVKTSSDSGRFYYERDVGFSKS</sequence>